<proteinExistence type="predicted"/>
<dbReference type="InterPro" id="IPR008984">
    <property type="entry name" value="SMAD_FHA_dom_sf"/>
</dbReference>
<feature type="domain" description="FHA" evidence="1">
    <location>
        <begin position="1"/>
        <end position="36"/>
    </location>
</feature>
<name>X1EPR2_9ZZZZ</name>
<sequence length="71" mass="7689">SRTHAKIIRKVSNSDVQFIVIDLESTCGTFVNGSRVEPGDEGITLSHGDIVSLGPSQISTYVFYIVDDESS</sequence>
<evidence type="ECO:0000313" key="2">
    <source>
        <dbReference type="EMBL" id="GAH35396.1"/>
    </source>
</evidence>
<dbReference type="AlphaFoldDB" id="X1EPR2"/>
<dbReference type="PROSITE" id="PS50006">
    <property type="entry name" value="FHA_DOMAIN"/>
    <property type="match status" value="1"/>
</dbReference>
<dbReference type="Gene3D" id="2.60.200.20">
    <property type="match status" value="1"/>
</dbReference>
<reference evidence="2" key="1">
    <citation type="journal article" date="2014" name="Front. Microbiol.">
        <title>High frequency of phylogenetically diverse reductive dehalogenase-homologous genes in deep subseafloor sedimentary metagenomes.</title>
        <authorList>
            <person name="Kawai M."/>
            <person name="Futagami T."/>
            <person name="Toyoda A."/>
            <person name="Takaki Y."/>
            <person name="Nishi S."/>
            <person name="Hori S."/>
            <person name="Arai W."/>
            <person name="Tsubouchi T."/>
            <person name="Morono Y."/>
            <person name="Uchiyama I."/>
            <person name="Ito T."/>
            <person name="Fujiyama A."/>
            <person name="Inagaki F."/>
            <person name="Takami H."/>
        </authorList>
    </citation>
    <scope>NUCLEOTIDE SEQUENCE</scope>
    <source>
        <strain evidence="2">Expedition CK06-06</strain>
    </source>
</reference>
<gene>
    <name evidence="2" type="ORF">S03H2_20226</name>
</gene>
<dbReference type="SUPFAM" id="SSF49879">
    <property type="entry name" value="SMAD/FHA domain"/>
    <property type="match status" value="1"/>
</dbReference>
<feature type="non-terminal residue" evidence="2">
    <location>
        <position position="1"/>
    </location>
</feature>
<evidence type="ECO:0000259" key="1">
    <source>
        <dbReference type="PROSITE" id="PS50006"/>
    </source>
</evidence>
<protein>
    <recommendedName>
        <fullName evidence="1">FHA domain-containing protein</fullName>
    </recommendedName>
</protein>
<dbReference type="InterPro" id="IPR050923">
    <property type="entry name" value="Cell_Proc_Reg/RNA_Proc"/>
</dbReference>
<dbReference type="InterPro" id="IPR000253">
    <property type="entry name" value="FHA_dom"/>
</dbReference>
<dbReference type="PANTHER" id="PTHR23308">
    <property type="entry name" value="NUCLEAR INHIBITOR OF PROTEIN PHOSPHATASE-1"/>
    <property type="match status" value="1"/>
</dbReference>
<dbReference type="EMBL" id="BARU01010638">
    <property type="protein sequence ID" value="GAH35396.1"/>
    <property type="molecule type" value="Genomic_DNA"/>
</dbReference>
<accession>X1EPR2</accession>
<comment type="caution">
    <text evidence="2">The sequence shown here is derived from an EMBL/GenBank/DDBJ whole genome shotgun (WGS) entry which is preliminary data.</text>
</comment>
<organism evidence="2">
    <name type="scientific">marine sediment metagenome</name>
    <dbReference type="NCBI Taxonomy" id="412755"/>
    <lineage>
        <taxon>unclassified sequences</taxon>
        <taxon>metagenomes</taxon>
        <taxon>ecological metagenomes</taxon>
    </lineage>
</organism>
<dbReference type="CDD" id="cd00060">
    <property type="entry name" value="FHA"/>
    <property type="match status" value="1"/>
</dbReference>
<dbReference type="Pfam" id="PF00498">
    <property type="entry name" value="FHA"/>
    <property type="match status" value="1"/>
</dbReference>